<dbReference type="GO" id="GO:0008654">
    <property type="term" value="P:phospholipid biosynthetic process"/>
    <property type="evidence" value="ECO:0007669"/>
    <property type="project" value="InterPro"/>
</dbReference>
<dbReference type="PANTHER" id="PTHR10067:SF17">
    <property type="entry name" value="PHOSPHATIDYLSERINE DECARBOXYLASE PROENZYME 2"/>
    <property type="match status" value="1"/>
</dbReference>
<keyword evidence="2" id="KW-0865">Zymogen</keyword>
<accession>W1Q4S6</accession>
<dbReference type="Proteomes" id="UP000019050">
    <property type="component" value="Unassembled WGS sequence"/>
</dbReference>
<dbReference type="eggNOG" id="COG0688">
    <property type="taxonomic scope" value="Bacteria"/>
</dbReference>
<name>W1Q4S6_ABIDE</name>
<keyword evidence="3" id="KW-0456">Lyase</keyword>
<dbReference type="GO" id="GO:0004609">
    <property type="term" value="F:phosphatidylserine decarboxylase activity"/>
    <property type="evidence" value="ECO:0007669"/>
    <property type="project" value="InterPro"/>
</dbReference>
<evidence type="ECO:0000256" key="1">
    <source>
        <dbReference type="ARBA" id="ARBA00022793"/>
    </source>
</evidence>
<evidence type="ECO:0000256" key="3">
    <source>
        <dbReference type="ARBA" id="ARBA00023239"/>
    </source>
</evidence>
<gene>
    <name evidence="5" type="ORF">GCWU000182_000327</name>
</gene>
<dbReference type="OrthoDB" id="9802030at2"/>
<protein>
    <submittedName>
        <fullName evidence="5">Phosphatidylserine decarboxylase</fullName>
    </submittedName>
</protein>
<keyword evidence="1" id="KW-0210">Decarboxylase</keyword>
<dbReference type="STRING" id="592010.GCWU000182_000327"/>
<evidence type="ECO:0000256" key="2">
    <source>
        <dbReference type="ARBA" id="ARBA00023145"/>
    </source>
</evidence>
<keyword evidence="4" id="KW-0670">Pyruvate</keyword>
<evidence type="ECO:0000313" key="5">
    <source>
        <dbReference type="EMBL" id="ESK66260.1"/>
    </source>
</evidence>
<comment type="caution">
    <text evidence="5">The sequence shown here is derived from an EMBL/GenBank/DDBJ whole genome shotgun (WGS) entry which is preliminary data.</text>
</comment>
<evidence type="ECO:0000256" key="4">
    <source>
        <dbReference type="ARBA" id="ARBA00023317"/>
    </source>
</evidence>
<keyword evidence="6" id="KW-1185">Reference proteome</keyword>
<dbReference type="Pfam" id="PF02666">
    <property type="entry name" value="PS_Dcarbxylase"/>
    <property type="match status" value="1"/>
</dbReference>
<dbReference type="PANTHER" id="PTHR10067">
    <property type="entry name" value="PHOSPHATIDYLSERINE DECARBOXYLASE"/>
    <property type="match status" value="1"/>
</dbReference>
<dbReference type="HOGENOM" id="CLU_029061_2_2_9"/>
<sequence length="287" mass="32906">MVKVYQRQSGQVIEPEVYQEGLVNRLYLTRWGRWLLPLLTRPSISYLLTLSDYLPWSKAKVRKFLETYDLSLADYQEGTYPHFAAFFQRKIQPDLRPVCPEGQVLAVADAKLQVFDIHEDLSLVLKGQTYNLAELLEDAQLAQAFQGGLALVFRLGVEDLHRYLAIESGVITHQKSIKGKLHSVREVAQAQRLIYRENSRHYCLIETEEGPVLQMEIGALLVGRIFNHHQTYLVRGQEKGYFGLGGSTIVVLYPANRIELDQDIRYYSDLGIESQVRMGERIGVKHV</sequence>
<dbReference type="InterPro" id="IPR003817">
    <property type="entry name" value="PS_Dcarbxylase"/>
</dbReference>
<dbReference type="AlphaFoldDB" id="W1Q4S6"/>
<reference evidence="5" key="1">
    <citation type="submission" date="2013-06" db="EMBL/GenBank/DDBJ databases">
        <authorList>
            <person name="Weinstock G."/>
            <person name="Sodergren E."/>
            <person name="Clifton S."/>
            <person name="Fulton L."/>
            <person name="Fulton B."/>
            <person name="Courtney L."/>
            <person name="Fronick C."/>
            <person name="Harrison M."/>
            <person name="Strong C."/>
            <person name="Farmer C."/>
            <person name="Delahaunty K."/>
            <person name="Markovic C."/>
            <person name="Hall O."/>
            <person name="Minx P."/>
            <person name="Tomlinson C."/>
            <person name="Mitreva M."/>
            <person name="Nelson J."/>
            <person name="Hou S."/>
            <person name="Wollam A."/>
            <person name="Pepin K.H."/>
            <person name="Johnson M."/>
            <person name="Bhonagiri V."/>
            <person name="Nash W.E."/>
            <person name="Warren W."/>
            <person name="Chinwalla A."/>
            <person name="Mardis E.R."/>
            <person name="Wilson R.K."/>
        </authorList>
    </citation>
    <scope>NUCLEOTIDE SEQUENCE [LARGE SCALE GENOMIC DNA]</scope>
    <source>
        <strain evidence="5">ATCC 49176</strain>
    </source>
</reference>
<dbReference type="GeneID" id="84817429"/>
<proteinExistence type="predicted"/>
<dbReference type="EMBL" id="ACIN03000002">
    <property type="protein sequence ID" value="ESK66260.1"/>
    <property type="molecule type" value="Genomic_DNA"/>
</dbReference>
<dbReference type="RefSeq" id="WP_023390981.1">
    <property type="nucleotide sequence ID" value="NZ_KI535340.1"/>
</dbReference>
<organism evidence="5 6">
    <name type="scientific">Abiotrophia defectiva ATCC 49176</name>
    <dbReference type="NCBI Taxonomy" id="592010"/>
    <lineage>
        <taxon>Bacteria</taxon>
        <taxon>Bacillati</taxon>
        <taxon>Bacillota</taxon>
        <taxon>Bacilli</taxon>
        <taxon>Lactobacillales</taxon>
        <taxon>Aerococcaceae</taxon>
        <taxon>Abiotrophia</taxon>
    </lineage>
</organism>
<evidence type="ECO:0000313" key="6">
    <source>
        <dbReference type="Proteomes" id="UP000019050"/>
    </source>
</evidence>